<dbReference type="InterPro" id="IPR041657">
    <property type="entry name" value="HTH_17"/>
</dbReference>
<dbReference type="Proteomes" id="UP000654345">
    <property type="component" value="Unassembled WGS sequence"/>
</dbReference>
<accession>A0ABQ3V3V9</accession>
<evidence type="ECO:0000313" key="3">
    <source>
        <dbReference type="EMBL" id="GHO59447.1"/>
    </source>
</evidence>
<dbReference type="PROSITE" id="PS51903">
    <property type="entry name" value="CLP_R"/>
    <property type="match status" value="1"/>
</dbReference>
<sequence length="280" mass="31297">MDPLLTSDELAAILKVDVVTIRRLVNRQEITAYRVGNEFRFTETELEQYLQRQRLPAKGERSEPNGFQGFMRRLMGKPTGGHDRFERFTRRARNVLALAQKEAVGLNHNYIGTEHLLLGLIKEDGGIAGRVLHEQGVSLEQVHERITSIIGKGDKPSAGEGTLTPRSRKVIEYAVDEAKRLGHSFVGTEHILLGLIREGEGIAAHVLRDVLRTERLDSVREAVLRILDQEGVTAENIPPIPEEAKSLLGEQEEALTCSVCSARCPTYFHYCFNCGAPFES</sequence>
<dbReference type="InterPro" id="IPR044217">
    <property type="entry name" value="CLPT1/2"/>
</dbReference>
<dbReference type="EMBL" id="BNJG01000003">
    <property type="protein sequence ID" value="GHO59447.1"/>
    <property type="molecule type" value="Genomic_DNA"/>
</dbReference>
<dbReference type="SUPFAM" id="SSF81923">
    <property type="entry name" value="Double Clp-N motif"/>
    <property type="match status" value="1"/>
</dbReference>
<dbReference type="Pfam" id="PF02861">
    <property type="entry name" value="Clp_N"/>
    <property type="match status" value="1"/>
</dbReference>
<keyword evidence="4" id="KW-1185">Reference proteome</keyword>
<name>A0ABQ3V3V9_9CHLR</name>
<dbReference type="Gene3D" id="1.10.1780.10">
    <property type="entry name" value="Clp, N-terminal domain"/>
    <property type="match status" value="2"/>
</dbReference>
<comment type="caution">
    <text evidence="3">The sequence shown here is derived from an EMBL/GenBank/DDBJ whole genome shotgun (WGS) entry which is preliminary data.</text>
</comment>
<dbReference type="RefSeq" id="WP_201375634.1">
    <property type="nucleotide sequence ID" value="NZ_BNJG01000003.1"/>
</dbReference>
<organism evidence="3 4">
    <name type="scientific">Ktedonobacter robiniae</name>
    <dbReference type="NCBI Taxonomy" id="2778365"/>
    <lineage>
        <taxon>Bacteria</taxon>
        <taxon>Bacillati</taxon>
        <taxon>Chloroflexota</taxon>
        <taxon>Ktedonobacteria</taxon>
        <taxon>Ktedonobacterales</taxon>
        <taxon>Ktedonobacteraceae</taxon>
        <taxon>Ktedonobacter</taxon>
    </lineage>
</organism>
<dbReference type="InterPro" id="IPR004176">
    <property type="entry name" value="Clp_R_N"/>
</dbReference>
<dbReference type="InterPro" id="IPR010093">
    <property type="entry name" value="SinI_DNA-bd"/>
</dbReference>
<proteinExistence type="predicted"/>
<gene>
    <name evidence="3" type="ORF">KSB_79220</name>
</gene>
<evidence type="ECO:0000256" key="1">
    <source>
        <dbReference type="PROSITE-ProRule" id="PRU01251"/>
    </source>
</evidence>
<protein>
    <recommendedName>
        <fullName evidence="2">Clp R domain-containing protein</fullName>
    </recommendedName>
</protein>
<dbReference type="Pfam" id="PF12728">
    <property type="entry name" value="HTH_17"/>
    <property type="match status" value="1"/>
</dbReference>
<dbReference type="SUPFAM" id="SSF46955">
    <property type="entry name" value="Putative DNA-binding domain"/>
    <property type="match status" value="1"/>
</dbReference>
<dbReference type="PANTHER" id="PTHR47016:SF5">
    <property type="entry name" value="CLP DOMAIN SUPERFAMILY PROTEIN"/>
    <property type="match status" value="1"/>
</dbReference>
<keyword evidence="1" id="KW-0677">Repeat</keyword>
<evidence type="ECO:0000313" key="4">
    <source>
        <dbReference type="Proteomes" id="UP000654345"/>
    </source>
</evidence>
<dbReference type="InterPro" id="IPR036628">
    <property type="entry name" value="Clp_N_dom_sf"/>
</dbReference>
<dbReference type="InterPro" id="IPR009061">
    <property type="entry name" value="DNA-bd_dom_put_sf"/>
</dbReference>
<feature type="domain" description="Clp R" evidence="2">
    <location>
        <begin position="85"/>
        <end position="227"/>
    </location>
</feature>
<dbReference type="NCBIfam" id="TIGR01764">
    <property type="entry name" value="excise"/>
    <property type="match status" value="1"/>
</dbReference>
<evidence type="ECO:0000259" key="2">
    <source>
        <dbReference type="PROSITE" id="PS51903"/>
    </source>
</evidence>
<reference evidence="3 4" key="1">
    <citation type="journal article" date="2021" name="Int. J. Syst. Evol. Microbiol.">
        <title>Reticulibacter mediterranei gen. nov., sp. nov., within the new family Reticulibacteraceae fam. nov., and Ktedonospora formicarum gen. nov., sp. nov., Ktedonobacter robiniae sp. nov., Dictyobacter formicarum sp. nov. and Dictyobacter arantiisoli sp. nov., belonging to the class Ktedonobacteria.</title>
        <authorList>
            <person name="Yabe S."/>
            <person name="Zheng Y."/>
            <person name="Wang C.M."/>
            <person name="Sakai Y."/>
            <person name="Abe K."/>
            <person name="Yokota A."/>
            <person name="Donadio S."/>
            <person name="Cavaletti L."/>
            <person name="Monciardini P."/>
        </authorList>
    </citation>
    <scope>NUCLEOTIDE SEQUENCE [LARGE SCALE GENOMIC DNA]</scope>
    <source>
        <strain evidence="3 4">SOSP1-30</strain>
    </source>
</reference>
<dbReference type="PANTHER" id="PTHR47016">
    <property type="entry name" value="ATP-DEPENDENT CLP PROTEASE ATP-BINDING SUBUNIT CLPT1, CHLOROPLASTIC"/>
    <property type="match status" value="1"/>
</dbReference>